<feature type="domain" description="DNA-directed DNA polymerase family B mitochondria/virus" evidence="9">
    <location>
        <begin position="616"/>
        <end position="788"/>
    </location>
</feature>
<name>A0ABN8SMP8_9CNID</name>
<organism evidence="10 11">
    <name type="scientific">Porites evermanni</name>
    <dbReference type="NCBI Taxonomy" id="104178"/>
    <lineage>
        <taxon>Eukaryota</taxon>
        <taxon>Metazoa</taxon>
        <taxon>Cnidaria</taxon>
        <taxon>Anthozoa</taxon>
        <taxon>Hexacorallia</taxon>
        <taxon>Scleractinia</taxon>
        <taxon>Fungiina</taxon>
        <taxon>Poritidae</taxon>
        <taxon>Porites</taxon>
    </lineage>
</organism>
<accession>A0ABN8SMP8</accession>
<keyword evidence="11" id="KW-1185">Reference proteome</keyword>
<keyword evidence="5" id="KW-0235">DNA replication</keyword>
<dbReference type="InterPro" id="IPR012337">
    <property type="entry name" value="RNaseH-like_sf"/>
</dbReference>
<dbReference type="InterPro" id="IPR036397">
    <property type="entry name" value="RNaseH_sf"/>
</dbReference>
<evidence type="ECO:0000256" key="2">
    <source>
        <dbReference type="ARBA" id="ARBA00012417"/>
    </source>
</evidence>
<evidence type="ECO:0000313" key="10">
    <source>
        <dbReference type="EMBL" id="CAH3192185.1"/>
    </source>
</evidence>
<evidence type="ECO:0000256" key="8">
    <source>
        <dbReference type="ARBA" id="ARBA00049244"/>
    </source>
</evidence>
<sequence>MLATLAGKLNSNEAFNPDRGFQVDVVFVSMPGPGSGRHKQRNVGRLCLDRDNKKKKCIIPIKNRDALCCARAIVTMRAHCHKDQGVDGFRDWDNLKRGRPVQLRQAQALHQQAGVAEGPCGLPELRQFQQALGPQYQLLVMTRMKPFFLIFKGPDAPHPIRLLKSNDHFDGCTSFPAFVNRSYYCLDCERGFNTNDRTSHTCQGRRCQWVSIQDHKCYIQPVVENEEIEPTEEGGGSMVAPPPPLFVYADFEAMQNAEGVFVANLLCYSSSEEATIHVLDGEDCALQFLRDLDDLTEVPDSESERNILVVFHNLKGLTASVKFIDSLCFLPMPLASFPSTFNLTELKKGFFPHLFNTPDHQQYVGRIPDLEFYDPEGMMAKKKDELTRWHADQVRRNVRFDFRQEMIDYCKSDVALLKAGCEAFQQEFERQAGFNPMAKCITIASACNLYWRRHHLTPDTIAVEPLGGWRGAQVNQSLKALQWLYYQEHQIPKEGASADRIRHVRNGGEQSVRTIANSYFVDGYDPLTRTVYEFHGCLYHGCPRCYPSRDAKHYAVPDRTVEELYQATLSKRMALLRAGYTVIEMWECDWDRLVDNEPAVSQFQASFDLVAPLEPREAFFGGRTGAVALHTVAGEGEEIRYVDVTSLYPWVNKNCPYPIGHPKIITQPADQSLGSYFGLATVDILPPAGLFHPVLPVRCGQKLTFPLCRACVQTEQAQPMLTRTHYCPHSDADRTLRGTWCTPELVKAGEKGYTLVKIHEVWHFPPEQRRTGLFATYVNTWLKLKQESAGWPGWCQTLEQKREYILRYQEREGIRLDIASIAKNPGRKATAKLMLNSFWGKFGERMNKPTTVTVKDPAHLFNLISDAALDLSTLRLCTDDILEAVYTSVQDNAVKGTKTNIFVAAFTTCHARLKLYESLDILQQQVLYYDTDSVIYRWRPGQPSITTGDFLGDMTDELDGDVITEFVSGGAKNYGYTTRAGKVVCKVRGFTLNVRGSAILNFHTMKDNILSELDSPQDSRRHLNIVTPYHFTRDLEKKQI</sequence>
<dbReference type="Gene3D" id="1.10.287.690">
    <property type="entry name" value="Helix hairpin bin"/>
    <property type="match status" value="1"/>
</dbReference>
<evidence type="ECO:0000256" key="1">
    <source>
        <dbReference type="ARBA" id="ARBA00005755"/>
    </source>
</evidence>
<comment type="catalytic activity">
    <reaction evidence="8">
        <text>DNA(n) + a 2'-deoxyribonucleoside 5'-triphosphate = DNA(n+1) + diphosphate</text>
        <dbReference type="Rhea" id="RHEA:22508"/>
        <dbReference type="Rhea" id="RHEA-COMP:17339"/>
        <dbReference type="Rhea" id="RHEA-COMP:17340"/>
        <dbReference type="ChEBI" id="CHEBI:33019"/>
        <dbReference type="ChEBI" id="CHEBI:61560"/>
        <dbReference type="ChEBI" id="CHEBI:173112"/>
        <dbReference type="EC" id="2.7.7.7"/>
    </reaction>
</comment>
<dbReference type="EC" id="2.7.7.7" evidence="2"/>
<evidence type="ECO:0000256" key="6">
    <source>
        <dbReference type="ARBA" id="ARBA00022932"/>
    </source>
</evidence>
<evidence type="ECO:0000256" key="5">
    <source>
        <dbReference type="ARBA" id="ARBA00022705"/>
    </source>
</evidence>
<keyword evidence="7" id="KW-0238">DNA-binding</keyword>
<proteinExistence type="inferred from homology"/>
<comment type="similarity">
    <text evidence="1">Belongs to the DNA polymerase type-B family.</text>
</comment>
<dbReference type="InterPro" id="IPR043502">
    <property type="entry name" value="DNA/RNA_pol_sf"/>
</dbReference>
<feature type="domain" description="DNA-directed DNA polymerase family B mitochondria/virus" evidence="9">
    <location>
        <begin position="318"/>
        <end position="455"/>
    </location>
</feature>
<dbReference type="Gene3D" id="3.40.960.10">
    <property type="entry name" value="VSR Endonuclease"/>
    <property type="match status" value="1"/>
</dbReference>
<dbReference type="SUPFAM" id="SSF56672">
    <property type="entry name" value="DNA/RNA polymerases"/>
    <property type="match status" value="1"/>
</dbReference>
<dbReference type="Pfam" id="PF03175">
    <property type="entry name" value="DNA_pol_B_2"/>
    <property type="match status" value="2"/>
</dbReference>
<comment type="caution">
    <text evidence="10">The sequence shown here is derived from an EMBL/GenBank/DDBJ whole genome shotgun (WGS) entry which is preliminary data.</text>
</comment>
<reference evidence="10 11" key="1">
    <citation type="submission" date="2022-05" db="EMBL/GenBank/DDBJ databases">
        <authorList>
            <consortium name="Genoscope - CEA"/>
            <person name="William W."/>
        </authorList>
    </citation>
    <scope>NUCLEOTIDE SEQUENCE [LARGE SCALE GENOMIC DNA]</scope>
</reference>
<dbReference type="SUPFAM" id="SSF53098">
    <property type="entry name" value="Ribonuclease H-like"/>
    <property type="match status" value="1"/>
</dbReference>
<dbReference type="InterPro" id="IPR023211">
    <property type="entry name" value="DNA_pol_palm_dom_sf"/>
</dbReference>
<keyword evidence="6" id="KW-0239">DNA-directed DNA polymerase</keyword>
<dbReference type="Proteomes" id="UP001159427">
    <property type="component" value="Unassembled WGS sequence"/>
</dbReference>
<evidence type="ECO:0000256" key="7">
    <source>
        <dbReference type="ARBA" id="ARBA00023125"/>
    </source>
</evidence>
<protein>
    <recommendedName>
        <fullName evidence="2">DNA-directed DNA polymerase</fullName>
        <ecNumber evidence="2">2.7.7.7</ecNumber>
    </recommendedName>
</protein>
<dbReference type="PANTHER" id="PTHR33568:SF3">
    <property type="entry name" value="DNA-DIRECTED DNA POLYMERASE"/>
    <property type="match status" value="1"/>
</dbReference>
<evidence type="ECO:0000259" key="9">
    <source>
        <dbReference type="Pfam" id="PF03175"/>
    </source>
</evidence>
<gene>
    <name evidence="10" type="ORF">PEVE_00023437</name>
</gene>
<dbReference type="EMBL" id="CALNXI010003106">
    <property type="protein sequence ID" value="CAH3192185.1"/>
    <property type="molecule type" value="Genomic_DNA"/>
</dbReference>
<dbReference type="Gene3D" id="3.90.1600.10">
    <property type="entry name" value="Palm domain of DNA polymerase"/>
    <property type="match status" value="1"/>
</dbReference>
<dbReference type="Gene3D" id="3.30.420.10">
    <property type="entry name" value="Ribonuclease H-like superfamily/Ribonuclease H"/>
    <property type="match status" value="1"/>
</dbReference>
<keyword evidence="4" id="KW-0548">Nucleotidyltransferase</keyword>
<keyword evidence="3" id="KW-0808">Transferase</keyword>
<dbReference type="InterPro" id="IPR004868">
    <property type="entry name" value="DNA-dir_DNA_pol_B_mt/vir"/>
</dbReference>
<dbReference type="PANTHER" id="PTHR33568">
    <property type="entry name" value="DNA POLYMERASE"/>
    <property type="match status" value="1"/>
</dbReference>
<evidence type="ECO:0000256" key="4">
    <source>
        <dbReference type="ARBA" id="ARBA00022695"/>
    </source>
</evidence>
<evidence type="ECO:0000313" key="11">
    <source>
        <dbReference type="Proteomes" id="UP001159427"/>
    </source>
</evidence>
<evidence type="ECO:0000256" key="3">
    <source>
        <dbReference type="ARBA" id="ARBA00022679"/>
    </source>
</evidence>